<dbReference type="InterPro" id="IPR003838">
    <property type="entry name" value="ABC3_permease_C"/>
</dbReference>
<keyword evidence="3 7" id="KW-0812">Transmembrane</keyword>
<evidence type="ECO:0000256" key="2">
    <source>
        <dbReference type="ARBA" id="ARBA00022475"/>
    </source>
</evidence>
<dbReference type="GO" id="GO:0022857">
    <property type="term" value="F:transmembrane transporter activity"/>
    <property type="evidence" value="ECO:0007669"/>
    <property type="project" value="TreeGrafter"/>
</dbReference>
<evidence type="ECO:0000313" key="10">
    <source>
        <dbReference type="EMBL" id="PQJ63388.1"/>
    </source>
</evidence>
<accession>A0A2S7VMT5</accession>
<name>A0A2S7VMT5_9VIBR</name>
<dbReference type="Proteomes" id="UP000238707">
    <property type="component" value="Unassembled WGS sequence"/>
</dbReference>
<dbReference type="GO" id="GO:0005886">
    <property type="term" value="C:plasma membrane"/>
    <property type="evidence" value="ECO:0007669"/>
    <property type="project" value="UniProtKB-SubCell"/>
</dbReference>
<evidence type="ECO:0000256" key="1">
    <source>
        <dbReference type="ARBA" id="ARBA00004651"/>
    </source>
</evidence>
<feature type="transmembrane region" description="Helical" evidence="7">
    <location>
        <begin position="285"/>
        <end position="310"/>
    </location>
</feature>
<comment type="caution">
    <text evidence="10">The sequence shown here is derived from an EMBL/GenBank/DDBJ whole genome shotgun (WGS) entry which is preliminary data.</text>
</comment>
<keyword evidence="4 7" id="KW-1133">Transmembrane helix</keyword>
<dbReference type="InterPro" id="IPR025857">
    <property type="entry name" value="MacB_PCD"/>
</dbReference>
<evidence type="ECO:0000256" key="5">
    <source>
        <dbReference type="ARBA" id="ARBA00023136"/>
    </source>
</evidence>
<dbReference type="InterPro" id="IPR050250">
    <property type="entry name" value="Macrolide_Exporter_MacB"/>
</dbReference>
<evidence type="ECO:0000256" key="3">
    <source>
        <dbReference type="ARBA" id="ARBA00022692"/>
    </source>
</evidence>
<dbReference type="Pfam" id="PF02687">
    <property type="entry name" value="FtsX"/>
    <property type="match status" value="1"/>
</dbReference>
<feature type="domain" description="MacB-like periplasmic core" evidence="9">
    <location>
        <begin position="29"/>
        <end position="246"/>
    </location>
</feature>
<feature type="transmembrane region" description="Helical" evidence="7">
    <location>
        <begin position="30"/>
        <end position="54"/>
    </location>
</feature>
<proteinExistence type="inferred from homology"/>
<sequence>MTRLLQQTLLQQTVLQQTWQTLMAHRVKSMLAIVAIAWGVISVVVLIALGEGFYRHQTQQLSFMVNNVQVAFPSSTSKPWHGLPLRREIQIPQDKVDMIEQSGFVKQASSVYAKWDANVTNEKGQNLTSFVSGIDSHYFSLIQRKLESGSRNLSPSDIANHTRVAILGDQVARMGGIHVGQTTKVNGIPFLVIGIMKDEDAGISFGDSRRVFIPHTTYLDLWDAKPWMLLLKPVDSMDSNAFRQAIVNFYAKQLHFDPTDKEAINLPDFSEGAAVITGIFRGIQIFLGASGAMTMAVGALGVANIMFLSVTERTREIGVRLAIGATQKSILSQFILEGLLLVAVGTAIGLMVAYLVVALLGSMHLPDWLGFPVITGDSITLSLLVTLVLALLASYFPARRASRLTPVIALSARA</sequence>
<comment type="similarity">
    <text evidence="6">Belongs to the ABC-4 integral membrane protein family.</text>
</comment>
<feature type="transmembrane region" description="Helical" evidence="7">
    <location>
        <begin position="338"/>
        <end position="359"/>
    </location>
</feature>
<reference evidence="10 11" key="1">
    <citation type="submission" date="2016-12" db="EMBL/GenBank/DDBJ databases">
        <title>Diversity of luminous bacteria.</title>
        <authorList>
            <person name="Yoshizawa S."/>
            <person name="Kogure K."/>
        </authorList>
    </citation>
    <scope>NUCLEOTIDE SEQUENCE [LARGE SCALE GENOMIC DNA]</scope>
    <source>
        <strain evidence="10 11">LC2-408</strain>
    </source>
</reference>
<protein>
    <submittedName>
        <fullName evidence="10">ABC transporter substrate-binding protein</fullName>
    </submittedName>
</protein>
<gene>
    <name evidence="10" type="ORF">BTO10_00795</name>
</gene>
<evidence type="ECO:0000259" key="8">
    <source>
        <dbReference type="Pfam" id="PF02687"/>
    </source>
</evidence>
<feature type="transmembrane region" description="Helical" evidence="7">
    <location>
        <begin position="379"/>
        <end position="398"/>
    </location>
</feature>
<organism evidence="10 11">
    <name type="scientific">Vibrio chagasii</name>
    <dbReference type="NCBI Taxonomy" id="170679"/>
    <lineage>
        <taxon>Bacteria</taxon>
        <taxon>Pseudomonadati</taxon>
        <taxon>Pseudomonadota</taxon>
        <taxon>Gammaproteobacteria</taxon>
        <taxon>Vibrionales</taxon>
        <taxon>Vibrionaceae</taxon>
        <taxon>Vibrio</taxon>
    </lineage>
</organism>
<dbReference type="PANTHER" id="PTHR30572">
    <property type="entry name" value="MEMBRANE COMPONENT OF TRANSPORTER-RELATED"/>
    <property type="match status" value="1"/>
</dbReference>
<feature type="domain" description="ABC3 transporter permease C-terminal" evidence="8">
    <location>
        <begin position="291"/>
        <end position="406"/>
    </location>
</feature>
<keyword evidence="2" id="KW-1003">Cell membrane</keyword>
<dbReference type="Pfam" id="PF12704">
    <property type="entry name" value="MacB_PCD"/>
    <property type="match status" value="1"/>
</dbReference>
<dbReference type="PANTHER" id="PTHR30572:SF4">
    <property type="entry name" value="ABC TRANSPORTER PERMEASE YTRF"/>
    <property type="match status" value="1"/>
</dbReference>
<evidence type="ECO:0000259" key="9">
    <source>
        <dbReference type="Pfam" id="PF12704"/>
    </source>
</evidence>
<keyword evidence="5 7" id="KW-0472">Membrane</keyword>
<evidence type="ECO:0000256" key="7">
    <source>
        <dbReference type="SAM" id="Phobius"/>
    </source>
</evidence>
<dbReference type="AlphaFoldDB" id="A0A2S7VMT5"/>
<dbReference type="EMBL" id="MSCI01000001">
    <property type="protein sequence ID" value="PQJ63388.1"/>
    <property type="molecule type" value="Genomic_DNA"/>
</dbReference>
<keyword evidence="11" id="KW-1185">Reference proteome</keyword>
<evidence type="ECO:0000256" key="4">
    <source>
        <dbReference type="ARBA" id="ARBA00022989"/>
    </source>
</evidence>
<evidence type="ECO:0000256" key="6">
    <source>
        <dbReference type="ARBA" id="ARBA00038076"/>
    </source>
</evidence>
<evidence type="ECO:0000313" key="11">
    <source>
        <dbReference type="Proteomes" id="UP000238707"/>
    </source>
</evidence>
<comment type="subcellular location">
    <subcellularLocation>
        <location evidence="1">Cell membrane</location>
        <topology evidence="1">Multi-pass membrane protein</topology>
    </subcellularLocation>
</comment>
<dbReference type="RefSeq" id="WP_105023210.1">
    <property type="nucleotide sequence ID" value="NZ_MSCI01000001.1"/>
</dbReference>